<reference evidence="13" key="1">
    <citation type="submission" date="2025-08" db="UniProtKB">
        <authorList>
            <consortium name="RefSeq"/>
        </authorList>
    </citation>
    <scope>IDENTIFICATION</scope>
    <source>
        <strain evidence="13">Quisiro</strain>
        <tissue evidence="13">Liver</tissue>
    </source>
</reference>
<keyword evidence="3 9" id="KW-0812">Transmembrane</keyword>
<comment type="subcellular location">
    <subcellularLocation>
        <location evidence="1">Cell membrane</location>
        <topology evidence="1">Single-pass type I membrane protein</topology>
    </subcellularLocation>
</comment>
<dbReference type="STRING" id="52670.A0A2I4ANX1"/>
<evidence type="ECO:0000256" key="3">
    <source>
        <dbReference type="ARBA" id="ARBA00022692"/>
    </source>
</evidence>
<keyword evidence="4 10" id="KW-0732">Signal</keyword>
<keyword evidence="12" id="KW-1185">Reference proteome</keyword>
<proteinExistence type="predicted"/>
<evidence type="ECO:0000256" key="4">
    <source>
        <dbReference type="ARBA" id="ARBA00022729"/>
    </source>
</evidence>
<name>A0A2I4ANX1_AUSLI</name>
<evidence type="ECO:0000256" key="6">
    <source>
        <dbReference type="ARBA" id="ARBA00023136"/>
    </source>
</evidence>
<evidence type="ECO:0000313" key="12">
    <source>
        <dbReference type="Proteomes" id="UP000192220"/>
    </source>
</evidence>
<evidence type="ECO:0000256" key="7">
    <source>
        <dbReference type="ARBA" id="ARBA00023170"/>
    </source>
</evidence>
<keyword evidence="8" id="KW-0325">Glycoprotein</keyword>
<dbReference type="Gene3D" id="3.40.50.11530">
    <property type="match status" value="1"/>
</dbReference>
<feature type="transmembrane region" description="Helical" evidence="9">
    <location>
        <begin position="192"/>
        <end position="214"/>
    </location>
</feature>
<dbReference type="PANTHER" id="PTHR15583:SF11">
    <property type="entry name" value="INTERLEUKIN-17 RECEPTOR B"/>
    <property type="match status" value="1"/>
</dbReference>
<evidence type="ECO:0000256" key="9">
    <source>
        <dbReference type="SAM" id="Phobius"/>
    </source>
</evidence>
<accession>A0A2I4ANX1</accession>
<dbReference type="GO" id="GO:0030368">
    <property type="term" value="F:interleukin-17 receptor activity"/>
    <property type="evidence" value="ECO:0007669"/>
    <property type="project" value="InterPro"/>
</dbReference>
<evidence type="ECO:0000259" key="11">
    <source>
        <dbReference type="PROSITE" id="PS51534"/>
    </source>
</evidence>
<evidence type="ECO:0000256" key="2">
    <source>
        <dbReference type="ARBA" id="ARBA00022475"/>
    </source>
</evidence>
<dbReference type="KEGG" id="alim:106513073"/>
<feature type="chain" id="PRO_5014192344" evidence="10">
    <location>
        <begin position="20"/>
        <end position="436"/>
    </location>
</feature>
<dbReference type="PROSITE" id="PS51534">
    <property type="entry name" value="SEFIR"/>
    <property type="match status" value="1"/>
</dbReference>
<keyword evidence="5 9" id="KW-1133">Transmembrane helix</keyword>
<dbReference type="InterPro" id="IPR013568">
    <property type="entry name" value="SEFIR_dom"/>
</dbReference>
<dbReference type="Pfam" id="PF08357">
    <property type="entry name" value="SEFIR"/>
    <property type="match status" value="1"/>
</dbReference>
<feature type="signal peptide" evidence="10">
    <location>
        <begin position="1"/>
        <end position="19"/>
    </location>
</feature>
<keyword evidence="7" id="KW-0675">Receptor</keyword>
<dbReference type="InParanoid" id="A0A2I4ANX1"/>
<dbReference type="GeneID" id="106513073"/>
<dbReference type="OrthoDB" id="8963084at2759"/>
<sequence length="436" mass="48311">MWRKILFFLCYVACQVASSHQIKVTCEKLDDLSPEGIIASPSKVAGLNVVQVTKGREIQLNISWAINVDASNRYLTGTCLKISGEPLYLCEYYPSFSKADLTGSEQVWFHFLINAREGFYEIEVFNLPLPPIEGEHEPMYTNIEIIPPPESDLTTTSQQIEVEDNIEFSVQDVTSTDSPPPPAPPPEHRLKAVSVFLVGLLIALTTLSFCCIIYKYCISASLLRVKSLPAVPVSVLVVYPAENSVFQRAVVALAEFLQLHGGCSVTIDMWQQGKIAELGPLRWLTEQAKAADRVLIISPQGETLSQSSPNHNLPEHSIPAAAHDLYPLILNMVASHAKSASELAKFWVVHLHKKSCVFLPELKACRSFCLMKDLNTFCESLHAQKNVGKKISSLLFKPGVSHSKNSTTKLRETIEMLGGCKSNLSNEVLINDMWSV</sequence>
<organism evidence="12 13">
    <name type="scientific">Austrofundulus limnaeus</name>
    <name type="common">Annual killifish</name>
    <dbReference type="NCBI Taxonomy" id="52670"/>
    <lineage>
        <taxon>Eukaryota</taxon>
        <taxon>Metazoa</taxon>
        <taxon>Chordata</taxon>
        <taxon>Craniata</taxon>
        <taxon>Vertebrata</taxon>
        <taxon>Euteleostomi</taxon>
        <taxon>Actinopterygii</taxon>
        <taxon>Neopterygii</taxon>
        <taxon>Teleostei</taxon>
        <taxon>Neoteleostei</taxon>
        <taxon>Acanthomorphata</taxon>
        <taxon>Ovalentaria</taxon>
        <taxon>Atherinomorphae</taxon>
        <taxon>Cyprinodontiformes</taxon>
        <taxon>Rivulidae</taxon>
        <taxon>Austrofundulus</taxon>
    </lineage>
</organism>
<evidence type="ECO:0000256" key="8">
    <source>
        <dbReference type="ARBA" id="ARBA00023180"/>
    </source>
</evidence>
<evidence type="ECO:0000256" key="1">
    <source>
        <dbReference type="ARBA" id="ARBA00004251"/>
    </source>
</evidence>
<dbReference type="InterPro" id="IPR039465">
    <property type="entry name" value="IL-17_rcpt-like"/>
</dbReference>
<dbReference type="Gene3D" id="2.60.40.2160">
    <property type="entry name" value="Interleukin-17 receptor A/B, fibronectin-III-like domain 1"/>
    <property type="match status" value="1"/>
</dbReference>
<protein>
    <submittedName>
        <fullName evidence="13">Uncharacterized protein il17rb isoform X1</fullName>
    </submittedName>
</protein>
<feature type="domain" description="SEFIR" evidence="11">
    <location>
        <begin position="232"/>
        <end position="297"/>
    </location>
</feature>
<dbReference type="RefSeq" id="XP_013857188.1">
    <property type="nucleotide sequence ID" value="XM_014001734.1"/>
</dbReference>
<gene>
    <name evidence="13" type="primary">il17rb</name>
</gene>
<evidence type="ECO:0000256" key="10">
    <source>
        <dbReference type="SAM" id="SignalP"/>
    </source>
</evidence>
<keyword evidence="6 9" id="KW-0472">Membrane</keyword>
<dbReference type="GO" id="GO:0005886">
    <property type="term" value="C:plasma membrane"/>
    <property type="evidence" value="ECO:0007669"/>
    <property type="project" value="UniProtKB-SubCell"/>
</dbReference>
<dbReference type="Proteomes" id="UP000192220">
    <property type="component" value="Unplaced"/>
</dbReference>
<dbReference type="PANTHER" id="PTHR15583">
    <property type="entry name" value="INTERLEUKIN-17 RECEPTOR"/>
    <property type="match status" value="1"/>
</dbReference>
<dbReference type="InterPro" id="IPR038683">
    <property type="entry name" value="IL17RA/B_FnIII-like_1_sf"/>
</dbReference>
<dbReference type="AlphaFoldDB" id="A0A2I4ANX1"/>
<keyword evidence="2" id="KW-1003">Cell membrane</keyword>
<evidence type="ECO:0000256" key="5">
    <source>
        <dbReference type="ARBA" id="ARBA00022989"/>
    </source>
</evidence>
<evidence type="ECO:0000313" key="13">
    <source>
        <dbReference type="RefSeq" id="XP_013857188.1"/>
    </source>
</evidence>
<dbReference type="CTD" id="55540"/>